<protein>
    <submittedName>
        <fullName evidence="2">13644_t:CDS:1</fullName>
    </submittedName>
</protein>
<feature type="region of interest" description="Disordered" evidence="1">
    <location>
        <begin position="62"/>
        <end position="123"/>
    </location>
</feature>
<keyword evidence="3" id="KW-1185">Reference proteome</keyword>
<evidence type="ECO:0000313" key="3">
    <source>
        <dbReference type="Proteomes" id="UP000789396"/>
    </source>
</evidence>
<dbReference type="EMBL" id="CAJVPZ010008078">
    <property type="protein sequence ID" value="CAG8593996.1"/>
    <property type="molecule type" value="Genomic_DNA"/>
</dbReference>
<feature type="compositionally biased region" description="Polar residues" evidence="1">
    <location>
        <begin position="104"/>
        <end position="123"/>
    </location>
</feature>
<comment type="caution">
    <text evidence="2">The sequence shown here is derived from an EMBL/GenBank/DDBJ whole genome shotgun (WGS) entry which is preliminary data.</text>
</comment>
<gene>
    <name evidence="2" type="ORF">RFULGI_LOCUS6343</name>
</gene>
<feature type="compositionally biased region" description="Acidic residues" evidence="1">
    <location>
        <begin position="76"/>
        <end position="87"/>
    </location>
</feature>
<dbReference type="Proteomes" id="UP000789396">
    <property type="component" value="Unassembled WGS sequence"/>
</dbReference>
<organism evidence="2 3">
    <name type="scientific">Racocetra fulgida</name>
    <dbReference type="NCBI Taxonomy" id="60492"/>
    <lineage>
        <taxon>Eukaryota</taxon>
        <taxon>Fungi</taxon>
        <taxon>Fungi incertae sedis</taxon>
        <taxon>Mucoromycota</taxon>
        <taxon>Glomeromycotina</taxon>
        <taxon>Glomeromycetes</taxon>
        <taxon>Diversisporales</taxon>
        <taxon>Gigasporaceae</taxon>
        <taxon>Racocetra</taxon>
    </lineage>
</organism>
<name>A0A9N9C813_9GLOM</name>
<accession>A0A9N9C813</accession>
<reference evidence="2" key="1">
    <citation type="submission" date="2021-06" db="EMBL/GenBank/DDBJ databases">
        <authorList>
            <person name="Kallberg Y."/>
            <person name="Tangrot J."/>
            <person name="Rosling A."/>
        </authorList>
    </citation>
    <scope>NUCLEOTIDE SEQUENCE</scope>
    <source>
        <strain evidence="2">IN212</strain>
    </source>
</reference>
<proteinExistence type="predicted"/>
<feature type="compositionally biased region" description="Low complexity" evidence="1">
    <location>
        <begin position="62"/>
        <end position="75"/>
    </location>
</feature>
<sequence length="123" mass="14067">MPTNQYYYDPYNINGTPREETGFSYSVIQLQKQKHHICYNCRQQEHYAAKCHSVYILKVNQNSSSDSSEQSSTSSEDQDLLSDDSSDICDSNDKKLEDLEEDTVTSTFDESMSSEAETDSSQY</sequence>
<dbReference type="AlphaFoldDB" id="A0A9N9C813"/>
<evidence type="ECO:0000256" key="1">
    <source>
        <dbReference type="SAM" id="MobiDB-lite"/>
    </source>
</evidence>
<evidence type="ECO:0000313" key="2">
    <source>
        <dbReference type="EMBL" id="CAG8593996.1"/>
    </source>
</evidence>